<organism evidence="2 3">
    <name type="scientific">Nyssa sinensis</name>
    <dbReference type="NCBI Taxonomy" id="561372"/>
    <lineage>
        <taxon>Eukaryota</taxon>
        <taxon>Viridiplantae</taxon>
        <taxon>Streptophyta</taxon>
        <taxon>Embryophyta</taxon>
        <taxon>Tracheophyta</taxon>
        <taxon>Spermatophyta</taxon>
        <taxon>Magnoliopsida</taxon>
        <taxon>eudicotyledons</taxon>
        <taxon>Gunneridae</taxon>
        <taxon>Pentapetalae</taxon>
        <taxon>asterids</taxon>
        <taxon>Cornales</taxon>
        <taxon>Nyssaceae</taxon>
        <taxon>Nyssa</taxon>
    </lineage>
</organism>
<dbReference type="EMBL" id="CM018050">
    <property type="protein sequence ID" value="KAA8518346.1"/>
    <property type="molecule type" value="Genomic_DNA"/>
</dbReference>
<evidence type="ECO:0000256" key="1">
    <source>
        <dbReference type="SAM" id="SignalP"/>
    </source>
</evidence>
<dbReference type="AlphaFoldDB" id="A0A5J4ZL39"/>
<name>A0A5J4ZL39_9ASTE</name>
<dbReference type="PANTHER" id="PTHR33474:SF28">
    <property type="entry name" value="OS01G0815400 PROTEIN"/>
    <property type="match status" value="1"/>
</dbReference>
<dbReference type="PANTHER" id="PTHR33474">
    <property type="entry name" value="TRANSMEMBRANE PROTEIN"/>
    <property type="match status" value="1"/>
</dbReference>
<evidence type="ECO:0000313" key="3">
    <source>
        <dbReference type="Proteomes" id="UP000325577"/>
    </source>
</evidence>
<sequence>MRSFLGLLLMFLLSSYICSLAAVPASRTHVLMKDDPSAHNSVAQGAMDMKVEEGGIKGRIDMEEMDYAGPGANPSHDPKVRQMLRMSVF</sequence>
<accession>A0A5J4ZL39</accession>
<reference evidence="2 3" key="1">
    <citation type="submission" date="2019-09" db="EMBL/GenBank/DDBJ databases">
        <title>A chromosome-level genome assembly of the Chinese tupelo Nyssa sinensis.</title>
        <authorList>
            <person name="Yang X."/>
            <person name="Kang M."/>
            <person name="Yang Y."/>
            <person name="Xiong H."/>
            <person name="Wang M."/>
            <person name="Zhang Z."/>
            <person name="Wang Z."/>
            <person name="Wu H."/>
            <person name="Ma T."/>
            <person name="Liu J."/>
            <person name="Xi Z."/>
        </authorList>
    </citation>
    <scope>NUCLEOTIDE SEQUENCE [LARGE SCALE GENOMIC DNA]</scope>
    <source>
        <strain evidence="2">J267</strain>
        <tissue evidence="2">Leaf</tissue>
    </source>
</reference>
<dbReference type="Proteomes" id="UP000325577">
    <property type="component" value="Linkage Group LG7"/>
</dbReference>
<keyword evidence="3" id="KW-1185">Reference proteome</keyword>
<feature type="signal peptide" evidence="1">
    <location>
        <begin position="1"/>
        <end position="21"/>
    </location>
</feature>
<dbReference type="OrthoDB" id="747636at2759"/>
<gene>
    <name evidence="2" type="ORF">F0562_015771</name>
</gene>
<proteinExistence type="predicted"/>
<evidence type="ECO:0000313" key="2">
    <source>
        <dbReference type="EMBL" id="KAA8518346.1"/>
    </source>
</evidence>
<feature type="chain" id="PRO_5023909679" evidence="1">
    <location>
        <begin position="22"/>
        <end position="89"/>
    </location>
</feature>
<keyword evidence="1" id="KW-0732">Signal</keyword>
<protein>
    <submittedName>
        <fullName evidence="2">Uncharacterized protein</fullName>
    </submittedName>
</protein>